<proteinExistence type="predicted"/>
<dbReference type="Proteomes" id="UP000499080">
    <property type="component" value="Unassembled WGS sequence"/>
</dbReference>
<comment type="caution">
    <text evidence="2">The sequence shown here is derived from an EMBL/GenBank/DDBJ whole genome shotgun (WGS) entry which is preliminary data.</text>
</comment>
<keyword evidence="3" id="KW-1185">Reference proteome</keyword>
<accession>A0A4Y2KPR4</accession>
<sequence length="183" mass="20382">MAEITSCPFNQLSATIFASLSKENFVPDKCLEPGAVLHWRNLVRGIGSRLSTRTLASILEFWEHQEIKKMSKLVTVMFLLAFIAAAYADAMENFVDLFTGTACGEYELSEFNQAIKACGNCIRLSCSSQKAKPYECGTFSPYQQAARLKIYTWRIFGEINPSGLESSSPEVETLTQGNRESPK</sequence>
<reference evidence="2 3" key="1">
    <citation type="journal article" date="2019" name="Sci. Rep.">
        <title>Orb-weaving spider Araneus ventricosus genome elucidates the spidroin gene catalogue.</title>
        <authorList>
            <person name="Kono N."/>
            <person name="Nakamura H."/>
            <person name="Ohtoshi R."/>
            <person name="Moran D.A.P."/>
            <person name="Shinohara A."/>
            <person name="Yoshida Y."/>
            <person name="Fujiwara M."/>
            <person name="Mori M."/>
            <person name="Tomita M."/>
            <person name="Arakawa K."/>
        </authorList>
    </citation>
    <scope>NUCLEOTIDE SEQUENCE [LARGE SCALE GENOMIC DNA]</scope>
</reference>
<dbReference type="EMBL" id="BGPR01004867">
    <property type="protein sequence ID" value="GBN04248.1"/>
    <property type="molecule type" value="Genomic_DNA"/>
</dbReference>
<protein>
    <submittedName>
        <fullName evidence="2">Uncharacterized protein</fullName>
    </submittedName>
</protein>
<name>A0A4Y2KPR4_ARAVE</name>
<evidence type="ECO:0000313" key="2">
    <source>
        <dbReference type="EMBL" id="GBN04248.1"/>
    </source>
</evidence>
<gene>
    <name evidence="2" type="ORF">AVEN_269711_1</name>
</gene>
<evidence type="ECO:0000256" key="1">
    <source>
        <dbReference type="SAM" id="MobiDB-lite"/>
    </source>
</evidence>
<dbReference type="AlphaFoldDB" id="A0A4Y2KPR4"/>
<evidence type="ECO:0000313" key="3">
    <source>
        <dbReference type="Proteomes" id="UP000499080"/>
    </source>
</evidence>
<organism evidence="2 3">
    <name type="scientific">Araneus ventricosus</name>
    <name type="common">Orbweaver spider</name>
    <name type="synonym">Epeira ventricosa</name>
    <dbReference type="NCBI Taxonomy" id="182803"/>
    <lineage>
        <taxon>Eukaryota</taxon>
        <taxon>Metazoa</taxon>
        <taxon>Ecdysozoa</taxon>
        <taxon>Arthropoda</taxon>
        <taxon>Chelicerata</taxon>
        <taxon>Arachnida</taxon>
        <taxon>Araneae</taxon>
        <taxon>Araneomorphae</taxon>
        <taxon>Entelegynae</taxon>
        <taxon>Araneoidea</taxon>
        <taxon>Araneidae</taxon>
        <taxon>Araneus</taxon>
    </lineage>
</organism>
<feature type="region of interest" description="Disordered" evidence="1">
    <location>
        <begin position="164"/>
        <end position="183"/>
    </location>
</feature>